<dbReference type="Proteomes" id="UP000294933">
    <property type="component" value="Unassembled WGS sequence"/>
</dbReference>
<gene>
    <name evidence="1" type="ORF">BD410DRAFT_901155</name>
</gene>
<evidence type="ECO:0000313" key="1">
    <source>
        <dbReference type="EMBL" id="TDL17951.1"/>
    </source>
</evidence>
<proteinExistence type="predicted"/>
<sequence length="297" mass="33172">MSSDVDVAKTRLKEYQGISEEIITSANDLQLRKLAARYQDGLLLPMRAMGGKTPPISEHPSRPSAEINGKSVEYLIDAASREQNPIMMKELTLRRDNFRCVITRIADSLACLQKRTVAPPSTTLFTALAHIIPFPLAPRTNQPAEVKKSTAIYEILSRFRGFEDFPMLPNDNINRLENSLTLTQDTRTWFGRLDIWLEAVEGAEDTYRLGRAHPYASQINAGTVIKLSTTDPRLALPDPRLLALHAACAKVLHACGVADVVDKIIGDMEDMNVLSTEGTEESIDLLRALLVYWELRE</sequence>
<organism evidence="1 2">
    <name type="scientific">Rickenella mellea</name>
    <dbReference type="NCBI Taxonomy" id="50990"/>
    <lineage>
        <taxon>Eukaryota</taxon>
        <taxon>Fungi</taxon>
        <taxon>Dikarya</taxon>
        <taxon>Basidiomycota</taxon>
        <taxon>Agaricomycotina</taxon>
        <taxon>Agaricomycetes</taxon>
        <taxon>Hymenochaetales</taxon>
        <taxon>Rickenellaceae</taxon>
        <taxon>Rickenella</taxon>
    </lineage>
</organism>
<evidence type="ECO:0000313" key="2">
    <source>
        <dbReference type="Proteomes" id="UP000294933"/>
    </source>
</evidence>
<accession>A0A4Y7PSB0</accession>
<dbReference type="STRING" id="50990.A0A4Y7PSB0"/>
<dbReference type="VEuPathDB" id="FungiDB:BD410DRAFT_901155"/>
<keyword evidence="2" id="KW-1185">Reference proteome</keyword>
<dbReference type="AlphaFoldDB" id="A0A4Y7PSB0"/>
<reference evidence="1 2" key="1">
    <citation type="submission" date="2018-06" db="EMBL/GenBank/DDBJ databases">
        <title>A transcriptomic atlas of mushroom development highlights an independent origin of complex multicellularity.</title>
        <authorList>
            <consortium name="DOE Joint Genome Institute"/>
            <person name="Krizsan K."/>
            <person name="Almasi E."/>
            <person name="Merenyi Z."/>
            <person name="Sahu N."/>
            <person name="Viragh M."/>
            <person name="Koszo T."/>
            <person name="Mondo S."/>
            <person name="Kiss B."/>
            <person name="Balint B."/>
            <person name="Kues U."/>
            <person name="Barry K."/>
            <person name="Hegedus J.C."/>
            <person name="Henrissat B."/>
            <person name="Johnson J."/>
            <person name="Lipzen A."/>
            <person name="Ohm R."/>
            <person name="Nagy I."/>
            <person name="Pangilinan J."/>
            <person name="Yan J."/>
            <person name="Xiong Y."/>
            <person name="Grigoriev I.V."/>
            <person name="Hibbett D.S."/>
            <person name="Nagy L.G."/>
        </authorList>
    </citation>
    <scope>NUCLEOTIDE SEQUENCE [LARGE SCALE GENOMIC DNA]</scope>
    <source>
        <strain evidence="1 2">SZMC22713</strain>
    </source>
</reference>
<dbReference type="EMBL" id="ML170214">
    <property type="protein sequence ID" value="TDL17951.1"/>
    <property type="molecule type" value="Genomic_DNA"/>
</dbReference>
<name>A0A4Y7PSB0_9AGAM</name>
<dbReference type="OrthoDB" id="3163863at2759"/>
<protein>
    <submittedName>
        <fullName evidence="1">Uncharacterized protein</fullName>
    </submittedName>
</protein>